<evidence type="ECO:0000256" key="5">
    <source>
        <dbReference type="ARBA" id="ARBA00023306"/>
    </source>
</evidence>
<comment type="similarity">
    <text evidence="1">Belongs to the BORA family.</text>
</comment>
<proteinExistence type="inferred from homology"/>
<dbReference type="GO" id="GO:0060236">
    <property type="term" value="P:regulation of mitotic spindle organization"/>
    <property type="evidence" value="ECO:0007669"/>
    <property type="project" value="TreeGrafter"/>
</dbReference>
<sequence>MARATIDDVTTKPLTTTMNVTSDSDIDVLYSKPKFNSTVLGPDERLSILEGSESAEQHALKLSPIPKDRMQFMDSSSSSFAVQHFHNTEESLRLQDSNTKVKKIKIEEKTSSSFIGSSSKSAEGDKGNMGSKILHDTSIHPKSNITARSHITNPFDSDIMGSLSTTTYSPSLFDNSKKSKELSTPEKSFRWSIGQMADFHPVKIDETESVCQTPDPVQEAQIHNAIEKFWASQKYVLPSPQFVKGPSNSDQTGSPSIVMARRTLLQESPLTLPTIDQSAESQRSIEVQTMFTFPPNLDLIGLLGNYFQYEEGEVAIFEANLSLNTLRRKLFIDAMSSQTNTEIESDDNCDECAAFSDGRPPWYHSTEEMMPARRVSLHGLTDSNDEAGIRSRLISPDISPIKS</sequence>
<dbReference type="PRINTS" id="PR02038">
    <property type="entry name" value="AURORABORA"/>
</dbReference>
<dbReference type="PANTHER" id="PTHR14728:SF2">
    <property type="entry name" value="PROTEIN AURORA BOREALIS"/>
    <property type="match status" value="1"/>
</dbReference>
<dbReference type="Pfam" id="PF15280">
    <property type="entry name" value="BORA_N"/>
    <property type="match status" value="1"/>
</dbReference>
<name>A0A915Q2H5_9BILA</name>
<evidence type="ECO:0000256" key="2">
    <source>
        <dbReference type="ARBA" id="ARBA00020055"/>
    </source>
</evidence>
<organism evidence="6 7">
    <name type="scientific">Setaria digitata</name>
    <dbReference type="NCBI Taxonomy" id="48799"/>
    <lineage>
        <taxon>Eukaryota</taxon>
        <taxon>Metazoa</taxon>
        <taxon>Ecdysozoa</taxon>
        <taxon>Nematoda</taxon>
        <taxon>Chromadorea</taxon>
        <taxon>Rhabditida</taxon>
        <taxon>Spirurina</taxon>
        <taxon>Spiruromorpha</taxon>
        <taxon>Filarioidea</taxon>
        <taxon>Setariidae</taxon>
        <taxon>Setaria</taxon>
    </lineage>
</organism>
<dbReference type="PANTHER" id="PTHR14728">
    <property type="entry name" value="PROTEIN AURORA BOREALIS"/>
    <property type="match status" value="1"/>
</dbReference>
<accession>A0A915Q2H5</accession>
<evidence type="ECO:0000256" key="4">
    <source>
        <dbReference type="ARBA" id="ARBA00022776"/>
    </source>
</evidence>
<dbReference type="GO" id="GO:0005634">
    <property type="term" value="C:nucleus"/>
    <property type="evidence" value="ECO:0007669"/>
    <property type="project" value="TreeGrafter"/>
</dbReference>
<keyword evidence="6" id="KW-1185">Reference proteome</keyword>
<dbReference type="GO" id="GO:0007088">
    <property type="term" value="P:regulation of mitotic nuclear division"/>
    <property type="evidence" value="ECO:0007669"/>
    <property type="project" value="TreeGrafter"/>
</dbReference>
<dbReference type="GO" id="GO:0019901">
    <property type="term" value="F:protein kinase binding"/>
    <property type="evidence" value="ECO:0007669"/>
    <property type="project" value="TreeGrafter"/>
</dbReference>
<evidence type="ECO:0000256" key="1">
    <source>
        <dbReference type="ARBA" id="ARBA00010963"/>
    </source>
</evidence>
<evidence type="ECO:0000313" key="6">
    <source>
        <dbReference type="Proteomes" id="UP000887581"/>
    </source>
</evidence>
<dbReference type="Proteomes" id="UP000887581">
    <property type="component" value="Unplaced"/>
</dbReference>
<dbReference type="GO" id="GO:0051301">
    <property type="term" value="P:cell division"/>
    <property type="evidence" value="ECO:0007669"/>
    <property type="project" value="UniProtKB-KW"/>
</dbReference>
<dbReference type="WBParaSite" id="sdigi.contig484.g8607.t1">
    <property type="protein sequence ID" value="sdigi.contig484.g8607.t1"/>
    <property type="gene ID" value="sdigi.contig484.g8607"/>
</dbReference>
<evidence type="ECO:0000256" key="3">
    <source>
        <dbReference type="ARBA" id="ARBA00022618"/>
    </source>
</evidence>
<evidence type="ECO:0000313" key="7">
    <source>
        <dbReference type="WBParaSite" id="sdigi.contig484.g8607.t1"/>
    </source>
</evidence>
<protein>
    <recommendedName>
        <fullName evidence="2">Protein aurora borealis</fullName>
    </recommendedName>
</protein>
<dbReference type="InterPro" id="IPR023252">
    <property type="entry name" value="Aurora_borealis_protein"/>
</dbReference>
<dbReference type="AlphaFoldDB" id="A0A915Q2H5"/>
<reference evidence="7" key="1">
    <citation type="submission" date="2022-11" db="UniProtKB">
        <authorList>
            <consortium name="WormBaseParasite"/>
        </authorList>
    </citation>
    <scope>IDENTIFICATION</scope>
</reference>
<keyword evidence="5" id="KW-0131">Cell cycle</keyword>
<keyword evidence="4" id="KW-0498">Mitosis</keyword>
<keyword evidence="3" id="KW-0132">Cell division</keyword>
<dbReference type="GO" id="GO:0005737">
    <property type="term" value="C:cytoplasm"/>
    <property type="evidence" value="ECO:0007669"/>
    <property type="project" value="TreeGrafter"/>
</dbReference>